<dbReference type="InterPro" id="IPR007321">
    <property type="entry name" value="Transposase_28"/>
</dbReference>
<proteinExistence type="predicted"/>
<comment type="caution">
    <text evidence="2">The sequence shown here is derived from an EMBL/GenBank/DDBJ whole genome shotgun (WGS) entry which is preliminary data.</text>
</comment>
<dbReference type="OrthoDB" id="687305at2759"/>
<organism evidence="2 3">
    <name type="scientific">Protea cynaroides</name>
    <dbReference type="NCBI Taxonomy" id="273540"/>
    <lineage>
        <taxon>Eukaryota</taxon>
        <taxon>Viridiplantae</taxon>
        <taxon>Streptophyta</taxon>
        <taxon>Embryophyta</taxon>
        <taxon>Tracheophyta</taxon>
        <taxon>Spermatophyta</taxon>
        <taxon>Magnoliopsida</taxon>
        <taxon>Proteales</taxon>
        <taxon>Proteaceae</taxon>
        <taxon>Protea</taxon>
    </lineage>
</organism>
<sequence length="170" mass="19819">MSSSRNNVGSSFATRVPPPPSQMRFLYVGTHSTMRQAEVDDLVSKYSIPYQYKCRAARGDEAPCTPNLNEICIYQEMLVSRFHLPLPNEILHILKYYKIAPGQVHPNSWCHLISFFLFFLHLNRIPSVDLFRHVYSLNVEKKPDERTSGKISTGWYYFNSRKNTKRPVLY</sequence>
<dbReference type="Proteomes" id="UP001141806">
    <property type="component" value="Unassembled WGS sequence"/>
</dbReference>
<dbReference type="Pfam" id="PF04195">
    <property type="entry name" value="Transposase_28"/>
    <property type="match status" value="1"/>
</dbReference>
<dbReference type="EMBL" id="JAMYWD010000006">
    <property type="protein sequence ID" value="KAJ4968524.1"/>
    <property type="molecule type" value="Genomic_DNA"/>
</dbReference>
<gene>
    <name evidence="2" type="ORF">NE237_015225</name>
</gene>
<evidence type="ECO:0000313" key="3">
    <source>
        <dbReference type="Proteomes" id="UP001141806"/>
    </source>
</evidence>
<feature type="domain" description="Transposase (putative) gypsy type" evidence="1">
    <location>
        <begin position="72"/>
        <end position="138"/>
    </location>
</feature>
<name>A0A9Q0KDN1_9MAGN</name>
<protein>
    <recommendedName>
        <fullName evidence="1">Transposase (putative) gypsy type domain-containing protein</fullName>
    </recommendedName>
</protein>
<dbReference type="AlphaFoldDB" id="A0A9Q0KDN1"/>
<keyword evidence="3" id="KW-1185">Reference proteome</keyword>
<accession>A0A9Q0KDN1</accession>
<reference evidence="2" key="1">
    <citation type="journal article" date="2023" name="Plant J.">
        <title>The genome of the king protea, Protea cynaroides.</title>
        <authorList>
            <person name="Chang J."/>
            <person name="Duong T.A."/>
            <person name="Schoeman C."/>
            <person name="Ma X."/>
            <person name="Roodt D."/>
            <person name="Barker N."/>
            <person name="Li Z."/>
            <person name="Van de Peer Y."/>
            <person name="Mizrachi E."/>
        </authorList>
    </citation>
    <scope>NUCLEOTIDE SEQUENCE</scope>
    <source>
        <tissue evidence="2">Young leaves</tissue>
    </source>
</reference>
<evidence type="ECO:0000259" key="1">
    <source>
        <dbReference type="Pfam" id="PF04195"/>
    </source>
</evidence>
<evidence type="ECO:0000313" key="2">
    <source>
        <dbReference type="EMBL" id="KAJ4968524.1"/>
    </source>
</evidence>